<keyword evidence="5" id="KW-0067">ATP-binding</keyword>
<reference evidence="7" key="2">
    <citation type="journal article" date="2023" name="Science">
        <title>Genomic signatures of disease resistance in endangered staghorn corals.</title>
        <authorList>
            <person name="Vollmer S.V."/>
            <person name="Selwyn J.D."/>
            <person name="Despard B.A."/>
            <person name="Roesel C.L."/>
        </authorList>
    </citation>
    <scope>NUCLEOTIDE SEQUENCE</scope>
    <source>
        <strain evidence="7">K2</strain>
    </source>
</reference>
<dbReference type="InterPro" id="IPR011009">
    <property type="entry name" value="Kinase-like_dom_sf"/>
</dbReference>
<evidence type="ECO:0000313" key="8">
    <source>
        <dbReference type="Proteomes" id="UP001249851"/>
    </source>
</evidence>
<dbReference type="PROSITE" id="PS51158">
    <property type="entry name" value="ALPHA_KINASE"/>
    <property type="match status" value="1"/>
</dbReference>
<evidence type="ECO:0000256" key="3">
    <source>
        <dbReference type="ARBA" id="ARBA00022741"/>
    </source>
</evidence>
<dbReference type="InterPro" id="IPR051852">
    <property type="entry name" value="Alpha-type_PK"/>
</dbReference>
<evidence type="ECO:0000256" key="4">
    <source>
        <dbReference type="ARBA" id="ARBA00022777"/>
    </source>
</evidence>
<evidence type="ECO:0000256" key="1">
    <source>
        <dbReference type="ARBA" id="ARBA00022527"/>
    </source>
</evidence>
<reference evidence="7" key="1">
    <citation type="journal article" date="2023" name="G3 (Bethesda)">
        <title>Whole genome assembly and annotation of the endangered Caribbean coral Acropora cervicornis.</title>
        <authorList>
            <person name="Selwyn J.D."/>
            <person name="Vollmer S.V."/>
        </authorList>
    </citation>
    <scope>NUCLEOTIDE SEQUENCE</scope>
    <source>
        <strain evidence="7">K2</strain>
    </source>
</reference>
<evidence type="ECO:0000259" key="6">
    <source>
        <dbReference type="PROSITE" id="PS51158"/>
    </source>
</evidence>
<dbReference type="Proteomes" id="UP001249851">
    <property type="component" value="Unassembled WGS sequence"/>
</dbReference>
<keyword evidence="2" id="KW-0808">Transferase</keyword>
<dbReference type="InterPro" id="IPR004166">
    <property type="entry name" value="a-kinase_dom"/>
</dbReference>
<dbReference type="GO" id="GO:0004674">
    <property type="term" value="F:protein serine/threonine kinase activity"/>
    <property type="evidence" value="ECO:0007669"/>
    <property type="project" value="UniProtKB-KW"/>
</dbReference>
<protein>
    <submittedName>
        <fullName evidence="7">Alpha-protein kinase vwkA</fullName>
    </submittedName>
</protein>
<dbReference type="Gene3D" id="3.20.200.10">
    <property type="entry name" value="MHCK/EF2 kinase"/>
    <property type="match status" value="1"/>
</dbReference>
<dbReference type="SMART" id="SM00811">
    <property type="entry name" value="Alpha_kinase"/>
    <property type="match status" value="1"/>
</dbReference>
<gene>
    <name evidence="7" type="ORF">P5673_023638</name>
</gene>
<accession>A0AAD9Q4P4</accession>
<evidence type="ECO:0000313" key="7">
    <source>
        <dbReference type="EMBL" id="KAK2554685.1"/>
    </source>
</evidence>
<sequence length="256" mass="29769">MSSNTHEDGAYYCAEFEREPFSQGSSRYAFRGKYRGNGPQARCNNNCVTKVFKATHARNFRDWRPELAVSKKAQWFAKRFNNDELYRLYVDPRRRLEFVIPLIARTREVARYRILGFIPGRRDTRYVLPQEFVAIEPFLEGKYQKFNSNGGYECWENVSSLLPAFCHWTWHVSGHKYMVCDLQGVKCQNEYKLTDPAIHSVHQEFGVTDLGVTGMEMVLANHRCNSICTQLGLPQNPMNGVSRPGYSLILYYYARS</sequence>
<dbReference type="Gene3D" id="3.30.200.20">
    <property type="entry name" value="Phosphorylase Kinase, domain 1"/>
    <property type="match status" value="1"/>
</dbReference>
<dbReference type="CDD" id="cd04515">
    <property type="entry name" value="Alpha_kinase"/>
    <property type="match status" value="1"/>
</dbReference>
<feature type="domain" description="Alpha-type protein kinase" evidence="6">
    <location>
        <begin position="1"/>
        <end position="236"/>
    </location>
</feature>
<dbReference type="GO" id="GO:0005524">
    <property type="term" value="F:ATP binding"/>
    <property type="evidence" value="ECO:0007669"/>
    <property type="project" value="UniProtKB-KW"/>
</dbReference>
<evidence type="ECO:0000256" key="5">
    <source>
        <dbReference type="ARBA" id="ARBA00022840"/>
    </source>
</evidence>
<organism evidence="7 8">
    <name type="scientific">Acropora cervicornis</name>
    <name type="common">Staghorn coral</name>
    <dbReference type="NCBI Taxonomy" id="6130"/>
    <lineage>
        <taxon>Eukaryota</taxon>
        <taxon>Metazoa</taxon>
        <taxon>Cnidaria</taxon>
        <taxon>Anthozoa</taxon>
        <taxon>Hexacorallia</taxon>
        <taxon>Scleractinia</taxon>
        <taxon>Astrocoeniina</taxon>
        <taxon>Acroporidae</taxon>
        <taxon>Acropora</taxon>
    </lineage>
</organism>
<comment type="caution">
    <text evidence="7">The sequence shown here is derived from an EMBL/GenBank/DDBJ whole genome shotgun (WGS) entry which is preliminary data.</text>
</comment>
<evidence type="ECO:0000256" key="2">
    <source>
        <dbReference type="ARBA" id="ARBA00022679"/>
    </source>
</evidence>
<dbReference type="EMBL" id="JARQWQ010000067">
    <property type="protein sequence ID" value="KAK2554685.1"/>
    <property type="molecule type" value="Genomic_DNA"/>
</dbReference>
<proteinExistence type="predicted"/>
<dbReference type="PANTHER" id="PTHR45992">
    <property type="entry name" value="EUKARYOTIC ELONGATION FACTOR 2 KINASE-RELATED"/>
    <property type="match status" value="1"/>
</dbReference>
<dbReference type="SUPFAM" id="SSF56112">
    <property type="entry name" value="Protein kinase-like (PK-like)"/>
    <property type="match status" value="1"/>
</dbReference>
<dbReference type="PANTHER" id="PTHR45992:SF11">
    <property type="entry name" value="ALPHA-TYPE PROTEIN KINASE DOMAIN-CONTAINING PROTEIN"/>
    <property type="match status" value="1"/>
</dbReference>
<dbReference type="AlphaFoldDB" id="A0AAD9Q4P4"/>
<keyword evidence="3" id="KW-0547">Nucleotide-binding</keyword>
<keyword evidence="1" id="KW-0723">Serine/threonine-protein kinase</keyword>
<keyword evidence="8" id="KW-1185">Reference proteome</keyword>
<name>A0AAD9Q4P4_ACRCE</name>
<keyword evidence="4 7" id="KW-0418">Kinase</keyword>
<dbReference type="Pfam" id="PF02816">
    <property type="entry name" value="Alpha_kinase"/>
    <property type="match status" value="1"/>
</dbReference>